<feature type="domain" description="Lipid/polyisoprenoid-binding YceI-like" evidence="3">
    <location>
        <begin position="56"/>
        <end position="222"/>
    </location>
</feature>
<feature type="transmembrane region" description="Helical" evidence="2">
    <location>
        <begin position="7"/>
        <end position="28"/>
    </location>
</feature>
<dbReference type="SUPFAM" id="SSF101874">
    <property type="entry name" value="YceI-like"/>
    <property type="match status" value="1"/>
</dbReference>
<evidence type="ECO:0000256" key="2">
    <source>
        <dbReference type="SAM" id="Phobius"/>
    </source>
</evidence>
<evidence type="ECO:0000256" key="1">
    <source>
        <dbReference type="ARBA" id="ARBA00008812"/>
    </source>
</evidence>
<reference evidence="5" key="1">
    <citation type="journal article" date="2019" name="Int. J. Syst. Evol. Microbiol.">
        <title>The Global Catalogue of Microorganisms (GCM) 10K type strain sequencing project: providing services to taxonomists for standard genome sequencing and annotation.</title>
        <authorList>
            <consortium name="The Broad Institute Genomics Platform"/>
            <consortium name="The Broad Institute Genome Sequencing Center for Infectious Disease"/>
            <person name="Wu L."/>
            <person name="Ma J."/>
        </authorList>
    </citation>
    <scope>NUCLEOTIDE SEQUENCE [LARGE SCALE GENOMIC DNA]</scope>
    <source>
        <strain evidence="5">KCTC 33576</strain>
    </source>
</reference>
<dbReference type="EMBL" id="JBHUOP010000005">
    <property type="protein sequence ID" value="MFD2841433.1"/>
    <property type="molecule type" value="Genomic_DNA"/>
</dbReference>
<dbReference type="Gene3D" id="2.40.128.110">
    <property type="entry name" value="Lipid/polyisoprenoid-binding, YceI-like"/>
    <property type="match status" value="1"/>
</dbReference>
<sequence>MSTARKLIISLVLVVLAGVAAVAIYVVVQNSRAPEALSADMESSSDAFDPAALTGTWTVTDNSVAGYRVDEVLSGQDVTVVGRTADVSGTVEIEDSAITSATLSVNLDSVETDNSNRDGQFRELLQTSEYPNAEFVLDETFKITEGTPAENNGVVFEVPGTLHVAGASAQVTASITATLAGEVTNLVGSIPIVFADFDVEAPSLGFVKVEEQGLVEFSLELTRD</sequence>
<dbReference type="InterPro" id="IPR007372">
    <property type="entry name" value="Lipid/polyisoprenoid-bd_YceI"/>
</dbReference>
<dbReference type="SMART" id="SM00867">
    <property type="entry name" value="YceI"/>
    <property type="match status" value="1"/>
</dbReference>
<evidence type="ECO:0000313" key="4">
    <source>
        <dbReference type="EMBL" id="MFD2841433.1"/>
    </source>
</evidence>
<dbReference type="Proteomes" id="UP001597391">
    <property type="component" value="Unassembled WGS sequence"/>
</dbReference>
<proteinExistence type="inferred from homology"/>
<dbReference type="PANTHER" id="PTHR34406">
    <property type="entry name" value="PROTEIN YCEI"/>
    <property type="match status" value="1"/>
</dbReference>
<dbReference type="RefSeq" id="WP_377467410.1">
    <property type="nucleotide sequence ID" value="NZ_JBHUOP010000005.1"/>
</dbReference>
<dbReference type="Pfam" id="PF04264">
    <property type="entry name" value="YceI"/>
    <property type="match status" value="1"/>
</dbReference>
<dbReference type="PANTHER" id="PTHR34406:SF1">
    <property type="entry name" value="PROTEIN YCEI"/>
    <property type="match status" value="1"/>
</dbReference>
<keyword evidence="2" id="KW-0472">Membrane</keyword>
<evidence type="ECO:0000259" key="3">
    <source>
        <dbReference type="SMART" id="SM00867"/>
    </source>
</evidence>
<keyword evidence="2" id="KW-0812">Transmembrane</keyword>
<keyword evidence="2" id="KW-1133">Transmembrane helix</keyword>
<accession>A0ABW5XI76</accession>
<name>A0ABW5XI76_9MICO</name>
<dbReference type="InterPro" id="IPR036761">
    <property type="entry name" value="TTHA0802/YceI-like_sf"/>
</dbReference>
<evidence type="ECO:0000313" key="5">
    <source>
        <dbReference type="Proteomes" id="UP001597391"/>
    </source>
</evidence>
<protein>
    <submittedName>
        <fullName evidence="4">YceI family protein</fullName>
    </submittedName>
</protein>
<comment type="caution">
    <text evidence="4">The sequence shown here is derived from an EMBL/GenBank/DDBJ whole genome shotgun (WGS) entry which is preliminary data.</text>
</comment>
<keyword evidence="5" id="KW-1185">Reference proteome</keyword>
<gene>
    <name evidence="4" type="ORF">ACFSYH_12780</name>
</gene>
<comment type="similarity">
    <text evidence="1">Belongs to the UPF0312 family.</text>
</comment>
<organism evidence="4 5">
    <name type="scientific">Populibacterium corticicola</name>
    <dbReference type="NCBI Taxonomy" id="1812826"/>
    <lineage>
        <taxon>Bacteria</taxon>
        <taxon>Bacillati</taxon>
        <taxon>Actinomycetota</taxon>
        <taxon>Actinomycetes</taxon>
        <taxon>Micrococcales</taxon>
        <taxon>Jonesiaceae</taxon>
        <taxon>Populibacterium</taxon>
    </lineage>
</organism>